<dbReference type="OrthoDB" id="3650836at2759"/>
<organism evidence="3 4">
    <name type="scientific">Passalora fulva</name>
    <name type="common">Tomato leaf mold</name>
    <name type="synonym">Cladosporium fulvum</name>
    <dbReference type="NCBI Taxonomy" id="5499"/>
    <lineage>
        <taxon>Eukaryota</taxon>
        <taxon>Fungi</taxon>
        <taxon>Dikarya</taxon>
        <taxon>Ascomycota</taxon>
        <taxon>Pezizomycotina</taxon>
        <taxon>Dothideomycetes</taxon>
        <taxon>Dothideomycetidae</taxon>
        <taxon>Mycosphaerellales</taxon>
        <taxon>Mycosphaerellaceae</taxon>
        <taxon>Fulvia</taxon>
    </lineage>
</organism>
<proteinExistence type="predicted"/>
<dbReference type="GeneID" id="71993433"/>
<dbReference type="AlphaFoldDB" id="A0A9Q8UVY7"/>
<keyword evidence="4" id="KW-1185">Reference proteome</keyword>
<reference evidence="3" key="1">
    <citation type="submission" date="2021-12" db="EMBL/GenBank/DDBJ databases">
        <authorList>
            <person name="Zaccaron A."/>
            <person name="Stergiopoulos I."/>
        </authorList>
    </citation>
    <scope>NUCLEOTIDE SEQUENCE</scope>
    <source>
        <strain evidence="3">Race5_Kim</strain>
    </source>
</reference>
<evidence type="ECO:0000313" key="3">
    <source>
        <dbReference type="EMBL" id="UJO24458.1"/>
    </source>
</evidence>
<dbReference type="KEGG" id="ffu:CLAFUR5_13555"/>
<sequence>MISVPIDRHRDDAYRDEDEQEAAEAERLEEIEYQQGLEQRLDDPREDLKFALHHLATPIEVFREQDIAYYHVKPAFPFMDLPAELRERIYKMTLRLPASGVQVIPPENGYQTRMRVFTRNHESQNTVDLALTDRRRRNTLTTFTIRAFLGLLLTCRKIYEEAMSLFYKDNNFVFFGLFALSRGLRALAPTRRNHIEHVSLNWCADLYYSSGDGENALKILSQMPYLRRLDVQVSESDWTSYFSKIDNKPFTVTRIPGFTAMQKIRGLKTVKFYGDCDGVKSVLEPLLMQPLAETAEKKRKAAMEPKQEATKVGRKRKVEVEVHEAVDVDAPSKTRSMARGLNAKGA</sequence>
<dbReference type="PANTHER" id="PTHR42085">
    <property type="entry name" value="F-BOX DOMAIN-CONTAINING PROTEIN"/>
    <property type="match status" value="1"/>
</dbReference>
<protein>
    <recommendedName>
        <fullName evidence="2">DUF7730 domain-containing protein</fullName>
    </recommendedName>
</protein>
<dbReference type="Proteomes" id="UP000756132">
    <property type="component" value="Chromosome 12"/>
</dbReference>
<evidence type="ECO:0000256" key="1">
    <source>
        <dbReference type="SAM" id="MobiDB-lite"/>
    </source>
</evidence>
<evidence type="ECO:0000259" key="2">
    <source>
        <dbReference type="Pfam" id="PF24864"/>
    </source>
</evidence>
<feature type="region of interest" description="Disordered" evidence="1">
    <location>
        <begin position="1"/>
        <end position="24"/>
    </location>
</feature>
<accession>A0A9Q8UVY7</accession>
<reference evidence="3" key="2">
    <citation type="journal article" date="2022" name="Microb. Genom.">
        <title>A chromosome-scale genome assembly of the tomato pathogen Cladosporium fulvum reveals a compartmentalized genome architecture and the presence of a dispensable chromosome.</title>
        <authorList>
            <person name="Zaccaron A.Z."/>
            <person name="Chen L.H."/>
            <person name="Samaras A."/>
            <person name="Stergiopoulos I."/>
        </authorList>
    </citation>
    <scope>NUCLEOTIDE SEQUENCE</scope>
    <source>
        <strain evidence="3">Race5_Kim</strain>
    </source>
</reference>
<feature type="compositionally biased region" description="Acidic residues" evidence="1">
    <location>
        <begin position="14"/>
        <end position="23"/>
    </location>
</feature>
<gene>
    <name evidence="3" type="ORF">CLAFUR5_13555</name>
</gene>
<evidence type="ECO:0000313" key="4">
    <source>
        <dbReference type="Proteomes" id="UP000756132"/>
    </source>
</evidence>
<feature type="domain" description="DUF7730" evidence="2">
    <location>
        <begin position="78"/>
        <end position="235"/>
    </location>
</feature>
<dbReference type="Pfam" id="PF24864">
    <property type="entry name" value="DUF7730"/>
    <property type="match status" value="1"/>
</dbReference>
<dbReference type="EMBL" id="CP090174">
    <property type="protein sequence ID" value="UJO24458.1"/>
    <property type="molecule type" value="Genomic_DNA"/>
</dbReference>
<feature type="compositionally biased region" description="Basic and acidic residues" evidence="1">
    <location>
        <begin position="1"/>
        <end position="13"/>
    </location>
</feature>
<dbReference type="InterPro" id="IPR038883">
    <property type="entry name" value="AN11006-like"/>
</dbReference>
<dbReference type="PANTHER" id="PTHR42085:SF1">
    <property type="entry name" value="F-BOX DOMAIN-CONTAINING PROTEIN"/>
    <property type="match status" value="1"/>
</dbReference>
<dbReference type="InterPro" id="IPR056632">
    <property type="entry name" value="DUF7730"/>
</dbReference>
<name>A0A9Q8UVY7_PASFU</name>
<dbReference type="RefSeq" id="XP_047768824.1">
    <property type="nucleotide sequence ID" value="XM_047912703.1"/>
</dbReference>